<dbReference type="InterPro" id="IPR000380">
    <property type="entry name" value="Topo_IA"/>
</dbReference>
<dbReference type="SMART" id="SM00436">
    <property type="entry name" value="TOP1Bc"/>
    <property type="match status" value="1"/>
</dbReference>
<dbReference type="InterPro" id="IPR023405">
    <property type="entry name" value="Topo_IA_core_domain"/>
</dbReference>
<comment type="catalytic activity">
    <reaction evidence="1">
        <text>ATP-independent breakage of single-stranded DNA, followed by passage and rejoining.</text>
        <dbReference type="EC" id="5.6.2.1"/>
    </reaction>
</comment>
<dbReference type="GO" id="GO:0003917">
    <property type="term" value="F:DNA topoisomerase type I (single strand cut, ATP-independent) activity"/>
    <property type="evidence" value="ECO:0007669"/>
    <property type="project" value="UniProtKB-EC"/>
</dbReference>
<reference evidence="13 14" key="1">
    <citation type="submission" date="2018-06" db="EMBL/GenBank/DDBJ databases">
        <authorList>
            <consortium name="Pathogen Informatics"/>
            <person name="Doyle S."/>
        </authorList>
    </citation>
    <scope>NUCLEOTIDE SEQUENCE [LARGE SCALE GENOMIC DNA]</scope>
    <source>
        <strain evidence="13 14">NCTC13532</strain>
    </source>
</reference>
<dbReference type="InterPro" id="IPR003601">
    <property type="entry name" value="Topo_IA_2"/>
</dbReference>
<evidence type="ECO:0000313" key="13">
    <source>
        <dbReference type="EMBL" id="SUX48971.1"/>
    </source>
</evidence>
<dbReference type="SMART" id="SM00437">
    <property type="entry name" value="TOP1Ac"/>
    <property type="match status" value="1"/>
</dbReference>
<dbReference type="EC" id="5.6.2.1" evidence="3"/>
<evidence type="ECO:0000256" key="7">
    <source>
        <dbReference type="ARBA" id="ARBA00030003"/>
    </source>
</evidence>
<dbReference type="GO" id="GO:0006265">
    <property type="term" value="P:DNA topological change"/>
    <property type="evidence" value="ECO:0007669"/>
    <property type="project" value="InterPro"/>
</dbReference>
<dbReference type="PANTHER" id="PTHR11390">
    <property type="entry name" value="PROKARYOTIC DNA TOPOISOMERASE"/>
    <property type="match status" value="1"/>
</dbReference>
<sequence length="648" mass="73884">MPEDYGISGYQKTSLPIFPDPFKLTVKKIKKGKAYVNDSGALKQLKIIEKVMNDCDSIIVATDAGREGELIFRYIYDYLNCKKPFERLWISSLTEKAIKTGFENLKKGSDFDGLYHAAVARSRADWLLGINASQALSIAADDGAYSLGRVQTPTLALLCDRYLENKNFVGQKYWQIQLTHQKGMLNFKSISQVRFDDQKKANDLLKAIERVDGYIKVNAVEVKTITEQAPLLFDLTGLQKEANKKLNFSASETLDIAQSLYEKKFITYPRTGSKYIPEDVWPEIPNLIRILKDRDSFKQAVSHVKWGQLNKKIVNDLRITDHHGLLITEKIPSALSVKENAIYDMIAYRLLEAISEACIKEVTQISLGVFHYIFITNGSRIINPGWRIMKGDFSDDNNELQELPQVLKGDDIKVKESIMLESITQPPSLFAEASLLSAMENAESKIEQEEQRKILKNIGIGTPATRAAIIEVLFNRDYIKKDKKSLIPTEKGLQVYKLIKDKKIADVKMTAEWELELQKIENNEEDLSNFQKRIEDYTSAITKELLQIKIVREDIPDLICPKCKKEKLRILDKIVKCKDDVCNWLQFRMVCGKLLTVYDIQLLVEKGKTSLIKGMKSKAGKSFDAYIILKDAGETVFEFDKNKATRKK</sequence>
<evidence type="ECO:0000256" key="4">
    <source>
        <dbReference type="ARBA" id="ARBA00023029"/>
    </source>
</evidence>
<dbReference type="GO" id="GO:0003677">
    <property type="term" value="F:DNA binding"/>
    <property type="evidence" value="ECO:0007669"/>
    <property type="project" value="UniProtKB-KW"/>
</dbReference>
<dbReference type="InterPro" id="IPR013824">
    <property type="entry name" value="Topo_IA_cen_sub1"/>
</dbReference>
<dbReference type="AlphaFoldDB" id="A0A381FS05"/>
<dbReference type="Gene3D" id="1.10.460.10">
    <property type="entry name" value="Topoisomerase I, domain 2"/>
    <property type="match status" value="1"/>
</dbReference>
<accession>A0A381FS05</accession>
<evidence type="ECO:0000259" key="12">
    <source>
        <dbReference type="PROSITE" id="PS52039"/>
    </source>
</evidence>
<feature type="domain" description="Topo IA-type catalytic" evidence="12">
    <location>
        <begin position="111"/>
        <end position="542"/>
    </location>
</feature>
<dbReference type="PROSITE" id="PS52039">
    <property type="entry name" value="TOPO_IA_2"/>
    <property type="match status" value="1"/>
</dbReference>
<dbReference type="EMBL" id="UFVR01000004">
    <property type="protein sequence ID" value="SUX48971.1"/>
    <property type="molecule type" value="Genomic_DNA"/>
</dbReference>
<evidence type="ECO:0000256" key="8">
    <source>
        <dbReference type="ARBA" id="ARBA00031985"/>
    </source>
</evidence>
<dbReference type="Proteomes" id="UP000254282">
    <property type="component" value="Unassembled WGS sequence"/>
</dbReference>
<name>A0A381FS05_9FLAO</name>
<dbReference type="InterPro" id="IPR003602">
    <property type="entry name" value="Topo_IA_DNA-bd_dom"/>
</dbReference>
<dbReference type="Gene3D" id="2.70.20.10">
    <property type="entry name" value="Topoisomerase I, domain 3"/>
    <property type="match status" value="1"/>
</dbReference>
<dbReference type="Gene3D" id="3.40.50.140">
    <property type="match status" value="1"/>
</dbReference>
<dbReference type="InterPro" id="IPR006171">
    <property type="entry name" value="TOPRIM_dom"/>
</dbReference>
<dbReference type="CDD" id="cd00186">
    <property type="entry name" value="TOP1Ac"/>
    <property type="match status" value="1"/>
</dbReference>
<evidence type="ECO:0000256" key="5">
    <source>
        <dbReference type="ARBA" id="ARBA00023125"/>
    </source>
</evidence>
<dbReference type="SUPFAM" id="SSF56712">
    <property type="entry name" value="Prokaryotic type I DNA topoisomerase"/>
    <property type="match status" value="1"/>
</dbReference>
<dbReference type="InterPro" id="IPR013826">
    <property type="entry name" value="Topo_IA_cen_sub3"/>
</dbReference>
<dbReference type="GO" id="GO:0043597">
    <property type="term" value="C:cytoplasmic replication fork"/>
    <property type="evidence" value="ECO:0007669"/>
    <property type="project" value="TreeGrafter"/>
</dbReference>
<protein>
    <recommendedName>
        <fullName evidence="3">DNA topoisomerase</fullName>
        <ecNumber evidence="3">5.6.2.1</ecNumber>
    </recommendedName>
    <alternativeName>
        <fullName evidence="10">Omega-protein</fullName>
    </alternativeName>
    <alternativeName>
        <fullName evidence="9">Relaxing enzyme</fullName>
    </alternativeName>
    <alternativeName>
        <fullName evidence="7">Swivelase</fullName>
    </alternativeName>
    <alternativeName>
        <fullName evidence="8">Untwisting enzyme</fullName>
    </alternativeName>
</protein>
<dbReference type="GO" id="GO:0006310">
    <property type="term" value="P:DNA recombination"/>
    <property type="evidence" value="ECO:0007669"/>
    <property type="project" value="TreeGrafter"/>
</dbReference>
<dbReference type="Gene3D" id="1.10.290.10">
    <property type="entry name" value="Topoisomerase I, domain 4"/>
    <property type="match status" value="1"/>
</dbReference>
<feature type="domain" description="Toprim" evidence="11">
    <location>
        <begin position="1"/>
        <end position="94"/>
    </location>
</feature>
<evidence type="ECO:0000256" key="2">
    <source>
        <dbReference type="ARBA" id="ARBA00009446"/>
    </source>
</evidence>
<dbReference type="InterPro" id="IPR025589">
    <property type="entry name" value="Toprim_C_rpt"/>
</dbReference>
<gene>
    <name evidence="13" type="primary">topB_2</name>
    <name evidence="13" type="ORF">NCTC13532_04582</name>
</gene>
<evidence type="ECO:0000259" key="11">
    <source>
        <dbReference type="PROSITE" id="PS50880"/>
    </source>
</evidence>
<keyword evidence="5" id="KW-0238">DNA-binding</keyword>
<dbReference type="PROSITE" id="PS50880">
    <property type="entry name" value="TOPRIM"/>
    <property type="match status" value="1"/>
</dbReference>
<dbReference type="PANTHER" id="PTHR11390:SF21">
    <property type="entry name" value="DNA TOPOISOMERASE 3-ALPHA"/>
    <property type="match status" value="1"/>
</dbReference>
<evidence type="ECO:0000256" key="9">
    <source>
        <dbReference type="ARBA" id="ARBA00032235"/>
    </source>
</evidence>
<dbReference type="Pfam" id="PF13342">
    <property type="entry name" value="Toprim_Crpt"/>
    <property type="match status" value="1"/>
</dbReference>
<evidence type="ECO:0000256" key="10">
    <source>
        <dbReference type="ARBA" id="ARBA00032877"/>
    </source>
</evidence>
<evidence type="ECO:0000313" key="14">
    <source>
        <dbReference type="Proteomes" id="UP000254282"/>
    </source>
</evidence>
<dbReference type="Pfam" id="PF01131">
    <property type="entry name" value="Topoisom_bac"/>
    <property type="match status" value="1"/>
</dbReference>
<proteinExistence type="inferred from homology"/>
<keyword evidence="4" id="KW-0799">Topoisomerase</keyword>
<keyword evidence="6 13" id="KW-0413">Isomerase</keyword>
<evidence type="ECO:0000256" key="6">
    <source>
        <dbReference type="ARBA" id="ARBA00023235"/>
    </source>
</evidence>
<evidence type="ECO:0000256" key="3">
    <source>
        <dbReference type="ARBA" id="ARBA00012891"/>
    </source>
</evidence>
<dbReference type="InterPro" id="IPR013497">
    <property type="entry name" value="Topo_IA_cen"/>
</dbReference>
<dbReference type="Pfam" id="PF01751">
    <property type="entry name" value="Toprim"/>
    <property type="match status" value="1"/>
</dbReference>
<dbReference type="InterPro" id="IPR013825">
    <property type="entry name" value="Topo_IA_cen_sub2"/>
</dbReference>
<comment type="similarity">
    <text evidence="2">Belongs to the type IA topoisomerase family.</text>
</comment>
<evidence type="ECO:0000256" key="1">
    <source>
        <dbReference type="ARBA" id="ARBA00000213"/>
    </source>
</evidence>
<dbReference type="GO" id="GO:0006281">
    <property type="term" value="P:DNA repair"/>
    <property type="evidence" value="ECO:0007669"/>
    <property type="project" value="TreeGrafter"/>
</dbReference>
<dbReference type="PRINTS" id="PR00417">
    <property type="entry name" value="PRTPISMRASEI"/>
</dbReference>
<organism evidence="13 14">
    <name type="scientific">Chryseobacterium indoltheticum</name>
    <dbReference type="NCBI Taxonomy" id="254"/>
    <lineage>
        <taxon>Bacteria</taxon>
        <taxon>Pseudomonadati</taxon>
        <taxon>Bacteroidota</taxon>
        <taxon>Flavobacteriia</taxon>
        <taxon>Flavobacteriales</taxon>
        <taxon>Weeksellaceae</taxon>
        <taxon>Chryseobacterium group</taxon>
        <taxon>Chryseobacterium</taxon>
    </lineage>
</organism>